<keyword evidence="1" id="KW-0808">Transferase</keyword>
<dbReference type="OrthoDB" id="5881184at2"/>
<keyword evidence="1" id="KW-0489">Methyltransferase</keyword>
<name>A0A0K8MIM7_9LACO</name>
<dbReference type="InterPro" id="IPR006901">
    <property type="entry name" value="TrmK"/>
</dbReference>
<dbReference type="PIRSF" id="PIRSF018637">
    <property type="entry name" value="TrmK"/>
    <property type="match status" value="1"/>
</dbReference>
<evidence type="ECO:0000313" key="1">
    <source>
        <dbReference type="EMBL" id="GAP00411.1"/>
    </source>
</evidence>
<dbReference type="Gene3D" id="3.40.50.150">
    <property type="entry name" value="Vaccinia Virus protein VP39"/>
    <property type="match status" value="1"/>
</dbReference>
<accession>A0A0K8MIM7</accession>
<reference evidence="1 2" key="1">
    <citation type="journal article" date="2015" name="BMC Genomics">
        <title>Comparative genomics of Fructobacillus spp. and Leuconostoc spp. reveals niche-specific evolution of Fructobacillus spp.</title>
        <authorList>
            <person name="Endo A."/>
            <person name="Tanizawa Y."/>
            <person name="Tanaka N."/>
            <person name="Maeno S."/>
            <person name="Kumar H."/>
            <person name="Shiwa Y."/>
            <person name="Okada S."/>
            <person name="Yoshikawa H."/>
            <person name="Dicks L."/>
            <person name="Nakagawa J."/>
            <person name="Arita M."/>
        </authorList>
    </citation>
    <scope>NUCLEOTIDE SEQUENCE [LARGE SCALE GENOMIC DNA]</scope>
    <source>
        <strain evidence="1 2">JCM 12225</strain>
    </source>
</reference>
<protein>
    <submittedName>
        <fullName evidence="1">Predicted SAM-dependent methyltransferase</fullName>
    </submittedName>
</protein>
<dbReference type="Proteomes" id="UP000253891">
    <property type="component" value="Unassembled WGS sequence"/>
</dbReference>
<gene>
    <name evidence="1" type="ORF">FFIC_284280</name>
</gene>
<keyword evidence="2" id="KW-1185">Reference proteome</keyword>
<dbReference type="Gene3D" id="1.10.287.1890">
    <property type="match status" value="1"/>
</dbReference>
<dbReference type="GO" id="GO:0160105">
    <property type="term" value="F:tRNA (adenine(22)-N1)-methyltransferase activity"/>
    <property type="evidence" value="ECO:0007669"/>
    <property type="project" value="InterPro"/>
</dbReference>
<dbReference type="InterPro" id="IPR029063">
    <property type="entry name" value="SAM-dependent_MTases_sf"/>
</dbReference>
<dbReference type="PANTHER" id="PTHR38451">
    <property type="entry name" value="TRNA (ADENINE(22)-N(1))-METHYLTRANSFERASE"/>
    <property type="match status" value="1"/>
</dbReference>
<dbReference type="EMBL" id="DF968005">
    <property type="protein sequence ID" value="GAP00411.1"/>
    <property type="molecule type" value="Genomic_DNA"/>
</dbReference>
<dbReference type="AlphaFoldDB" id="A0A0K8MIM7"/>
<dbReference type="Pfam" id="PF04816">
    <property type="entry name" value="TrmK"/>
    <property type="match status" value="1"/>
</dbReference>
<sequence>MATIKLSPRLAAVADLVTPGHKLADIGSDHAYLPAVLLMEGRIPAALVGEVSQGPLDNARHTVGTAGLNEKVTCRLADGLAAIEPTDGIQTVVIAGMGGLLIEKILAAGTSDQPFDQLILQPNTDQEAVRRWLVANGYAITTEKIVAEGHHRYEIIVAQPGIQDLTPTQLAFGPVLLAERDPVFVTKWELEKGRLETLLDRLKSNGQGETDKYQNLAKEYQKIKEAVFHD</sequence>
<proteinExistence type="predicted"/>
<dbReference type="SUPFAM" id="SSF53335">
    <property type="entry name" value="S-adenosyl-L-methionine-dependent methyltransferases"/>
    <property type="match status" value="1"/>
</dbReference>
<dbReference type="STRING" id="157463.GCA_001047075_01296"/>
<evidence type="ECO:0000313" key="2">
    <source>
        <dbReference type="Proteomes" id="UP000253891"/>
    </source>
</evidence>
<organism evidence="1 2">
    <name type="scientific">Fructobacillus ficulneus</name>
    <dbReference type="NCBI Taxonomy" id="157463"/>
    <lineage>
        <taxon>Bacteria</taxon>
        <taxon>Bacillati</taxon>
        <taxon>Bacillota</taxon>
        <taxon>Bacilli</taxon>
        <taxon>Lactobacillales</taxon>
        <taxon>Lactobacillaceae</taxon>
        <taxon>Fructobacillus</taxon>
    </lineage>
</organism>
<dbReference type="PANTHER" id="PTHR38451:SF1">
    <property type="entry name" value="TRNA (ADENINE(22)-N(1))-METHYLTRANSFERASE"/>
    <property type="match status" value="1"/>
</dbReference>
<dbReference type="GO" id="GO:0032259">
    <property type="term" value="P:methylation"/>
    <property type="evidence" value="ECO:0007669"/>
    <property type="project" value="UniProtKB-KW"/>
</dbReference>
<dbReference type="RefSeq" id="WP_061993705.1">
    <property type="nucleotide sequence ID" value="NZ_DF968005.1"/>
</dbReference>